<accession>A0A5M9K5J4</accession>
<proteinExistence type="predicted"/>
<reference evidence="1 2" key="1">
    <citation type="submission" date="2019-06" db="EMBL/GenBank/DDBJ databases">
        <title>Genome Sequence of the Brown Rot Fungal Pathogen Monilinia fructicola.</title>
        <authorList>
            <person name="De Miccolis Angelini R.M."/>
            <person name="Landi L."/>
            <person name="Abate D."/>
            <person name="Pollastro S."/>
            <person name="Romanazzi G."/>
            <person name="Faretra F."/>
        </authorList>
    </citation>
    <scope>NUCLEOTIDE SEQUENCE [LARGE SCALE GENOMIC DNA]</scope>
    <source>
        <strain evidence="1 2">Mfrc123</strain>
    </source>
</reference>
<evidence type="ECO:0008006" key="3">
    <source>
        <dbReference type="Google" id="ProtNLM"/>
    </source>
</evidence>
<dbReference type="SUPFAM" id="SSF53474">
    <property type="entry name" value="alpha/beta-Hydrolases"/>
    <property type="match status" value="1"/>
</dbReference>
<dbReference type="VEuPathDB" id="FungiDB:MFRU_002g01760"/>
<evidence type="ECO:0000313" key="1">
    <source>
        <dbReference type="EMBL" id="KAA8575292.1"/>
    </source>
</evidence>
<dbReference type="EMBL" id="VICG01000002">
    <property type="protein sequence ID" value="KAA8575292.1"/>
    <property type="molecule type" value="Genomic_DNA"/>
</dbReference>
<comment type="caution">
    <text evidence="1">The sequence shown here is derived from an EMBL/GenBank/DDBJ whole genome shotgun (WGS) entry which is preliminary data.</text>
</comment>
<keyword evidence="2" id="KW-1185">Reference proteome</keyword>
<name>A0A5M9K5J4_MONFR</name>
<evidence type="ECO:0000313" key="2">
    <source>
        <dbReference type="Proteomes" id="UP000322873"/>
    </source>
</evidence>
<dbReference type="InterPro" id="IPR029058">
    <property type="entry name" value="AB_hydrolase_fold"/>
</dbReference>
<gene>
    <name evidence="1" type="ORF">EYC84_004471</name>
</gene>
<dbReference type="Proteomes" id="UP000322873">
    <property type="component" value="Unassembled WGS sequence"/>
</dbReference>
<dbReference type="AlphaFoldDB" id="A0A5M9K5J4"/>
<sequence length="208" mass="22680">MNRRDAATSFSPISGSRLASGAFFVAGTYCEPRGASTLLLATHGVIPDRGYWDVRYQPGNYNFVEFVVERGYSVLYYDRLGTGQSQVISGYLLQLPMQISILTQLLTRLHANTLLPPEIPHTIPKNIVTIGHDIGSRIAHAVIAASPSLVDAVISTGLSYRAGIPNSFGLGFASWGGKIASTVDEKWGQRGYDTGWLDQDDELAIWTM</sequence>
<organism evidence="1 2">
    <name type="scientific">Monilinia fructicola</name>
    <name type="common">Brown rot fungus</name>
    <name type="synonym">Ciboria fructicola</name>
    <dbReference type="NCBI Taxonomy" id="38448"/>
    <lineage>
        <taxon>Eukaryota</taxon>
        <taxon>Fungi</taxon>
        <taxon>Dikarya</taxon>
        <taxon>Ascomycota</taxon>
        <taxon>Pezizomycotina</taxon>
        <taxon>Leotiomycetes</taxon>
        <taxon>Helotiales</taxon>
        <taxon>Sclerotiniaceae</taxon>
        <taxon>Monilinia</taxon>
    </lineage>
</organism>
<dbReference type="Gene3D" id="3.40.50.1820">
    <property type="entry name" value="alpha/beta hydrolase"/>
    <property type="match status" value="1"/>
</dbReference>
<protein>
    <recommendedName>
        <fullName evidence="3">AB hydrolase-1 domain-containing protein</fullName>
    </recommendedName>
</protein>